<dbReference type="SMART" id="SM00184">
    <property type="entry name" value="RING"/>
    <property type="match status" value="1"/>
</dbReference>
<keyword evidence="7 11" id="KW-0472">Membrane</keyword>
<gene>
    <name evidence="13" type="ORF">VitviT2T_017103</name>
</gene>
<keyword evidence="4 9" id="KW-0863">Zinc-finger</keyword>
<feature type="region of interest" description="Disordered" evidence="10">
    <location>
        <begin position="1"/>
        <end position="20"/>
    </location>
</feature>
<dbReference type="Proteomes" id="UP001227230">
    <property type="component" value="Chromosome 11"/>
</dbReference>
<dbReference type="PROSITE" id="PS50089">
    <property type="entry name" value="ZF_RING_2"/>
    <property type="match status" value="1"/>
</dbReference>
<feature type="domain" description="RING-type" evidence="12">
    <location>
        <begin position="105"/>
        <end position="147"/>
    </location>
</feature>
<evidence type="ECO:0000256" key="3">
    <source>
        <dbReference type="ARBA" id="ARBA00022723"/>
    </source>
</evidence>
<sequence length="167" mass="18782">MPNHVHRHHADSAATAGPPPSKPNPKLLSFFFLQAIIMTAVISLFFLFVGVAAILLLHICFAGGVFHHRRRRSTCLPNSGYSAEDLQKLPRFRFDRVEAETARECVVCLEALREGEWCRSLPDCDHIFHSNCVDKWLIKVLACPTCRAPVRFNSGSAGLENRGLKEW</sequence>
<keyword evidence="5" id="KW-0862">Zinc</keyword>
<keyword evidence="3" id="KW-0479">Metal-binding</keyword>
<evidence type="ECO:0000313" key="14">
    <source>
        <dbReference type="Proteomes" id="UP001227230"/>
    </source>
</evidence>
<accession>A0ABY9CVL5</accession>
<evidence type="ECO:0000256" key="9">
    <source>
        <dbReference type="PROSITE-ProRule" id="PRU00175"/>
    </source>
</evidence>
<keyword evidence="2 11" id="KW-0812">Transmembrane</keyword>
<evidence type="ECO:0000313" key="13">
    <source>
        <dbReference type="EMBL" id="WJZ98591.1"/>
    </source>
</evidence>
<dbReference type="SUPFAM" id="SSF57850">
    <property type="entry name" value="RING/U-box"/>
    <property type="match status" value="1"/>
</dbReference>
<comment type="subcellular location">
    <subcellularLocation>
        <location evidence="1">Membrane</location>
    </subcellularLocation>
</comment>
<dbReference type="InterPro" id="IPR013083">
    <property type="entry name" value="Znf_RING/FYVE/PHD"/>
</dbReference>
<reference evidence="13 14" key="1">
    <citation type="journal article" date="2023" name="Hortic Res">
        <title>The complete reference genome for grapevine (Vitis vinifera L.) genetics and breeding.</title>
        <authorList>
            <person name="Shi X."/>
            <person name="Cao S."/>
            <person name="Wang X."/>
            <person name="Huang S."/>
            <person name="Wang Y."/>
            <person name="Liu Z."/>
            <person name="Liu W."/>
            <person name="Leng X."/>
            <person name="Peng Y."/>
            <person name="Wang N."/>
            <person name="Wang Y."/>
            <person name="Ma Z."/>
            <person name="Xu X."/>
            <person name="Zhang F."/>
            <person name="Xue H."/>
            <person name="Zhong H."/>
            <person name="Wang Y."/>
            <person name="Zhang K."/>
            <person name="Velt A."/>
            <person name="Avia K."/>
            <person name="Holtgrawe D."/>
            <person name="Grimplet J."/>
            <person name="Matus J.T."/>
            <person name="Ware D."/>
            <person name="Wu X."/>
            <person name="Wang H."/>
            <person name="Liu C."/>
            <person name="Fang Y."/>
            <person name="Rustenholz C."/>
            <person name="Cheng Z."/>
            <person name="Xiao H."/>
            <person name="Zhou Y."/>
        </authorList>
    </citation>
    <scope>NUCLEOTIDE SEQUENCE [LARGE SCALE GENOMIC DNA]</scope>
    <source>
        <strain evidence="14">cv. Pinot noir / PN40024</strain>
        <tissue evidence="13">Leaf</tissue>
    </source>
</reference>
<dbReference type="Gene3D" id="3.30.40.10">
    <property type="entry name" value="Zinc/RING finger domain, C3HC4 (zinc finger)"/>
    <property type="match status" value="1"/>
</dbReference>
<evidence type="ECO:0000256" key="7">
    <source>
        <dbReference type="ARBA" id="ARBA00023136"/>
    </source>
</evidence>
<feature type="transmembrane region" description="Helical" evidence="11">
    <location>
        <begin position="30"/>
        <end position="63"/>
    </location>
</feature>
<keyword evidence="14" id="KW-1185">Reference proteome</keyword>
<evidence type="ECO:0000259" key="12">
    <source>
        <dbReference type="PROSITE" id="PS50089"/>
    </source>
</evidence>
<evidence type="ECO:0000256" key="5">
    <source>
        <dbReference type="ARBA" id="ARBA00022833"/>
    </source>
</evidence>
<dbReference type="PANTHER" id="PTHR46539:SF9">
    <property type="entry name" value="RING-H2 FINGER PROTEIN ATL56"/>
    <property type="match status" value="1"/>
</dbReference>
<dbReference type="PANTHER" id="PTHR46539">
    <property type="entry name" value="E3 UBIQUITIN-PROTEIN LIGASE ATL42"/>
    <property type="match status" value="1"/>
</dbReference>
<evidence type="ECO:0000256" key="10">
    <source>
        <dbReference type="SAM" id="MobiDB-lite"/>
    </source>
</evidence>
<evidence type="ECO:0000256" key="11">
    <source>
        <dbReference type="SAM" id="Phobius"/>
    </source>
</evidence>
<evidence type="ECO:0000256" key="1">
    <source>
        <dbReference type="ARBA" id="ARBA00004370"/>
    </source>
</evidence>
<protein>
    <recommendedName>
        <fullName evidence="12">RING-type domain-containing protein</fullName>
    </recommendedName>
</protein>
<dbReference type="InterPro" id="IPR001841">
    <property type="entry name" value="Znf_RING"/>
</dbReference>
<keyword evidence="6 11" id="KW-1133">Transmembrane helix</keyword>
<dbReference type="Pfam" id="PF13639">
    <property type="entry name" value="zf-RING_2"/>
    <property type="match status" value="1"/>
</dbReference>
<comment type="similarity">
    <text evidence="8">Belongs to the RING-type zinc finger family. ATL subfamily.</text>
</comment>
<evidence type="ECO:0000256" key="8">
    <source>
        <dbReference type="ARBA" id="ARBA00024209"/>
    </source>
</evidence>
<evidence type="ECO:0000256" key="2">
    <source>
        <dbReference type="ARBA" id="ARBA00022692"/>
    </source>
</evidence>
<evidence type="ECO:0000256" key="4">
    <source>
        <dbReference type="ARBA" id="ARBA00022771"/>
    </source>
</evidence>
<organism evidence="13 14">
    <name type="scientific">Vitis vinifera</name>
    <name type="common">Grape</name>
    <dbReference type="NCBI Taxonomy" id="29760"/>
    <lineage>
        <taxon>Eukaryota</taxon>
        <taxon>Viridiplantae</taxon>
        <taxon>Streptophyta</taxon>
        <taxon>Embryophyta</taxon>
        <taxon>Tracheophyta</taxon>
        <taxon>Spermatophyta</taxon>
        <taxon>Magnoliopsida</taxon>
        <taxon>eudicotyledons</taxon>
        <taxon>Gunneridae</taxon>
        <taxon>Pentapetalae</taxon>
        <taxon>rosids</taxon>
        <taxon>Vitales</taxon>
        <taxon>Vitaceae</taxon>
        <taxon>Viteae</taxon>
        <taxon>Vitis</taxon>
    </lineage>
</organism>
<evidence type="ECO:0000256" key="6">
    <source>
        <dbReference type="ARBA" id="ARBA00022989"/>
    </source>
</evidence>
<proteinExistence type="inferred from homology"/>
<dbReference type="EMBL" id="CP126658">
    <property type="protein sequence ID" value="WJZ98591.1"/>
    <property type="molecule type" value="Genomic_DNA"/>
</dbReference>
<name>A0ABY9CVL5_VITVI</name>